<evidence type="ECO:0000256" key="3">
    <source>
        <dbReference type="ARBA" id="ARBA00022676"/>
    </source>
</evidence>
<keyword evidence="9 10" id="KW-0472">Membrane</keyword>
<organism evidence="11 12">
    <name type="scientific">Ramazzottius varieornatus</name>
    <name type="common">Water bear</name>
    <name type="synonym">Tardigrade</name>
    <dbReference type="NCBI Taxonomy" id="947166"/>
    <lineage>
        <taxon>Eukaryota</taxon>
        <taxon>Metazoa</taxon>
        <taxon>Ecdysozoa</taxon>
        <taxon>Tardigrada</taxon>
        <taxon>Eutardigrada</taxon>
        <taxon>Parachela</taxon>
        <taxon>Hypsibioidea</taxon>
        <taxon>Ramazzottiidae</taxon>
        <taxon>Ramazzottius</taxon>
    </lineage>
</organism>
<evidence type="ECO:0000313" key="12">
    <source>
        <dbReference type="Proteomes" id="UP000186922"/>
    </source>
</evidence>
<dbReference type="Proteomes" id="UP000186922">
    <property type="component" value="Unassembled WGS sequence"/>
</dbReference>
<keyword evidence="8 10" id="KW-0333">Golgi apparatus</keyword>
<evidence type="ECO:0000256" key="7">
    <source>
        <dbReference type="ARBA" id="ARBA00022989"/>
    </source>
</evidence>
<dbReference type="EC" id="2.4.1.-" evidence="10"/>
<keyword evidence="12" id="KW-1185">Reference proteome</keyword>
<keyword evidence="6 10" id="KW-0735">Signal-anchor</keyword>
<keyword evidence="4" id="KW-0808">Transferase</keyword>
<dbReference type="AlphaFoldDB" id="A0A1D1V6V0"/>
<dbReference type="EMBL" id="BDGG01000002">
    <property type="protein sequence ID" value="GAU94563.1"/>
    <property type="molecule type" value="Genomic_DNA"/>
</dbReference>
<comment type="subcellular location">
    <subcellularLocation>
        <location evidence="1 10">Golgi apparatus membrane</location>
        <topology evidence="1 10">Single-pass type II membrane protein</topology>
    </subcellularLocation>
</comment>
<feature type="transmembrane region" description="Helical" evidence="10">
    <location>
        <begin position="382"/>
        <end position="406"/>
    </location>
</feature>
<dbReference type="InterPro" id="IPR002659">
    <property type="entry name" value="Glyco_trans_31"/>
</dbReference>
<dbReference type="GO" id="GO:0006493">
    <property type="term" value="P:protein O-linked glycosylation"/>
    <property type="evidence" value="ECO:0007669"/>
    <property type="project" value="TreeGrafter"/>
</dbReference>
<dbReference type="Pfam" id="PF01762">
    <property type="entry name" value="Galactosyl_T"/>
    <property type="match status" value="1"/>
</dbReference>
<evidence type="ECO:0000256" key="5">
    <source>
        <dbReference type="ARBA" id="ARBA00022692"/>
    </source>
</evidence>
<evidence type="ECO:0000313" key="11">
    <source>
        <dbReference type="EMBL" id="GAU94563.1"/>
    </source>
</evidence>
<keyword evidence="3 10" id="KW-0328">Glycosyltransferase</keyword>
<keyword evidence="7 10" id="KW-1133">Transmembrane helix</keyword>
<sequence length="470" mass="51943">MAAISAMIWKLRYLLYCRYSPKKCFALLVLTTLTLSLILAWKQSNVSPEVSFHPAAQSVVPNNAFKTPSILPQVFHFVLQPKNPVCVQSNKNEKAEVDRFVELLEARPDGEDPEVPTAVVPPGLIFLPILCRDSAGRQLIRQTWGSGGWLKDHHIRVIFVCRKKIDTAEQSEDVARRQEVTLYGDILQVDQEETQLMDTSLLMVACLSWIEKSCSTSVPRFVAKASTDIYVNIPGLLAWLDSLPDGVHGSTFKDSKSSASLRQVFYVIKGSQSIEDMLVALSRVQPSSEEADFITGTLAEAALVPRFATLRMTQVGSSEMADSQEADSRSASALALHTGCWIRQQVVFTGLSSADFQVVWSVINQEASSVCSRGDGCCQDGFPIALTVLWTLFLLLMFTIVHSYFWSSLSAFCDDMCNAVDSGAEDEDDSLENSVAATGYESDNEPITTEAYSAYFDVGKPYTTLTQNRF</sequence>
<protein>
    <recommendedName>
        <fullName evidence="10">Hexosyltransferase</fullName>
        <ecNumber evidence="10">2.4.1.-</ecNumber>
    </recommendedName>
</protein>
<reference evidence="11 12" key="1">
    <citation type="journal article" date="2016" name="Nat. Commun.">
        <title>Extremotolerant tardigrade genome and improved radiotolerance of human cultured cells by tardigrade-unique protein.</title>
        <authorList>
            <person name="Hashimoto T."/>
            <person name="Horikawa D.D."/>
            <person name="Saito Y."/>
            <person name="Kuwahara H."/>
            <person name="Kozuka-Hata H."/>
            <person name="Shin-I T."/>
            <person name="Minakuchi Y."/>
            <person name="Ohishi K."/>
            <person name="Motoyama A."/>
            <person name="Aizu T."/>
            <person name="Enomoto A."/>
            <person name="Kondo K."/>
            <person name="Tanaka S."/>
            <person name="Hara Y."/>
            <person name="Koshikawa S."/>
            <person name="Sagara H."/>
            <person name="Miura T."/>
            <person name="Yokobori S."/>
            <person name="Miyagawa K."/>
            <person name="Suzuki Y."/>
            <person name="Kubo T."/>
            <person name="Oyama M."/>
            <person name="Kohara Y."/>
            <person name="Fujiyama A."/>
            <person name="Arakawa K."/>
            <person name="Katayama T."/>
            <person name="Toyoda A."/>
            <person name="Kunieda T."/>
        </authorList>
    </citation>
    <scope>NUCLEOTIDE SEQUENCE [LARGE SCALE GENOMIC DNA]</scope>
    <source>
        <strain evidence="11 12">YOKOZUNA-1</strain>
    </source>
</reference>
<comment type="similarity">
    <text evidence="2 10">Belongs to the glycosyltransferase 31 family.</text>
</comment>
<dbReference type="GO" id="GO:0016758">
    <property type="term" value="F:hexosyltransferase activity"/>
    <property type="evidence" value="ECO:0007669"/>
    <property type="project" value="InterPro"/>
</dbReference>
<dbReference type="STRING" id="947166.A0A1D1V6V0"/>
<accession>A0A1D1V6V0</accession>
<gene>
    <name evidence="11" type="primary">RvY_06312-1</name>
    <name evidence="11" type="synonym">RvY_06312.1</name>
    <name evidence="11" type="ORF">RvY_06312</name>
</gene>
<keyword evidence="5 10" id="KW-0812">Transmembrane</keyword>
<evidence type="ECO:0000256" key="8">
    <source>
        <dbReference type="ARBA" id="ARBA00023034"/>
    </source>
</evidence>
<evidence type="ECO:0000256" key="6">
    <source>
        <dbReference type="ARBA" id="ARBA00022968"/>
    </source>
</evidence>
<dbReference type="OrthoDB" id="115198at2759"/>
<evidence type="ECO:0000256" key="10">
    <source>
        <dbReference type="RuleBase" id="RU363063"/>
    </source>
</evidence>
<dbReference type="PANTHER" id="PTHR11214">
    <property type="entry name" value="BETA-1,3-N-ACETYLGLUCOSAMINYLTRANSFERASE"/>
    <property type="match status" value="1"/>
</dbReference>
<evidence type="ECO:0000256" key="2">
    <source>
        <dbReference type="ARBA" id="ARBA00008661"/>
    </source>
</evidence>
<name>A0A1D1V6V0_RAMVA</name>
<evidence type="ECO:0000256" key="1">
    <source>
        <dbReference type="ARBA" id="ARBA00004323"/>
    </source>
</evidence>
<comment type="caution">
    <text evidence="11">The sequence shown here is derived from an EMBL/GenBank/DDBJ whole genome shotgun (WGS) entry which is preliminary data.</text>
</comment>
<proteinExistence type="inferred from homology"/>
<dbReference type="GO" id="GO:0000139">
    <property type="term" value="C:Golgi membrane"/>
    <property type="evidence" value="ECO:0007669"/>
    <property type="project" value="UniProtKB-SubCell"/>
</dbReference>
<evidence type="ECO:0000256" key="4">
    <source>
        <dbReference type="ARBA" id="ARBA00022679"/>
    </source>
</evidence>
<evidence type="ECO:0000256" key="9">
    <source>
        <dbReference type="ARBA" id="ARBA00023136"/>
    </source>
</evidence>
<dbReference type="PANTHER" id="PTHR11214:SF378">
    <property type="entry name" value="BETA-1,3-GALACTOSYLTRANSFERASE 4"/>
    <property type="match status" value="1"/>
</dbReference>